<proteinExistence type="predicted"/>
<dbReference type="AlphaFoldDB" id="A0AAV0WIY8"/>
<evidence type="ECO:0000313" key="2">
    <source>
        <dbReference type="EMBL" id="CAI6355910.1"/>
    </source>
</evidence>
<reference evidence="2 3" key="1">
    <citation type="submission" date="2023-01" db="EMBL/GenBank/DDBJ databases">
        <authorList>
            <person name="Whitehead M."/>
        </authorList>
    </citation>
    <scope>NUCLEOTIDE SEQUENCE [LARGE SCALE GENOMIC DNA]</scope>
</reference>
<evidence type="ECO:0000256" key="1">
    <source>
        <dbReference type="SAM" id="MobiDB-lite"/>
    </source>
</evidence>
<sequence>MDKAFDVFGVKMSHFRTMSDSNDTDESDSDSSANSVQNYDLEDEPNIILYMHIRCCARTLSLCATTDIMKTVKSSQHLHEMHTKVMEKYNTLWNGAG</sequence>
<feature type="region of interest" description="Disordered" evidence="1">
    <location>
        <begin position="17"/>
        <end position="38"/>
    </location>
</feature>
<name>A0AAV0WIY8_9HEMI</name>
<protein>
    <submittedName>
        <fullName evidence="2">Uncharacterized protein</fullName>
    </submittedName>
</protein>
<dbReference type="Proteomes" id="UP001160148">
    <property type="component" value="Unassembled WGS sequence"/>
</dbReference>
<evidence type="ECO:0000313" key="3">
    <source>
        <dbReference type="Proteomes" id="UP001160148"/>
    </source>
</evidence>
<dbReference type="EMBL" id="CARXXK010000002">
    <property type="protein sequence ID" value="CAI6355910.1"/>
    <property type="molecule type" value="Genomic_DNA"/>
</dbReference>
<organism evidence="2 3">
    <name type="scientific">Macrosiphum euphorbiae</name>
    <name type="common">potato aphid</name>
    <dbReference type="NCBI Taxonomy" id="13131"/>
    <lineage>
        <taxon>Eukaryota</taxon>
        <taxon>Metazoa</taxon>
        <taxon>Ecdysozoa</taxon>
        <taxon>Arthropoda</taxon>
        <taxon>Hexapoda</taxon>
        <taxon>Insecta</taxon>
        <taxon>Pterygota</taxon>
        <taxon>Neoptera</taxon>
        <taxon>Paraneoptera</taxon>
        <taxon>Hemiptera</taxon>
        <taxon>Sternorrhyncha</taxon>
        <taxon>Aphidomorpha</taxon>
        <taxon>Aphidoidea</taxon>
        <taxon>Aphididae</taxon>
        <taxon>Macrosiphini</taxon>
        <taxon>Macrosiphum</taxon>
    </lineage>
</organism>
<gene>
    <name evidence="2" type="ORF">MEUPH1_LOCUS11711</name>
</gene>
<keyword evidence="3" id="KW-1185">Reference proteome</keyword>
<accession>A0AAV0WIY8</accession>
<comment type="caution">
    <text evidence="2">The sequence shown here is derived from an EMBL/GenBank/DDBJ whole genome shotgun (WGS) entry which is preliminary data.</text>
</comment>